<feature type="active site" description="Charge relay system" evidence="1">
    <location>
        <position position="230"/>
    </location>
</feature>
<dbReference type="KEGG" id="rca:Rcas_3124"/>
<protein>
    <submittedName>
        <fullName evidence="4">Alpha/beta hydrolase fold</fullName>
    </submittedName>
</protein>
<dbReference type="SUPFAM" id="SSF53474">
    <property type="entry name" value="alpha/beta-Hydrolases"/>
    <property type="match status" value="1"/>
</dbReference>
<dbReference type="Pfam" id="PF12146">
    <property type="entry name" value="Hydrolase_4"/>
    <property type="match status" value="1"/>
</dbReference>
<evidence type="ECO:0000259" key="3">
    <source>
        <dbReference type="Pfam" id="PF12146"/>
    </source>
</evidence>
<evidence type="ECO:0000256" key="2">
    <source>
        <dbReference type="PIRSR" id="PIRSR017388-2"/>
    </source>
</evidence>
<feature type="domain" description="Serine aminopeptidase S33" evidence="3">
    <location>
        <begin position="35"/>
        <end position="263"/>
    </location>
</feature>
<evidence type="ECO:0000313" key="4">
    <source>
        <dbReference type="EMBL" id="ABU59178.1"/>
    </source>
</evidence>
<dbReference type="eggNOG" id="COG1647">
    <property type="taxonomic scope" value="Bacteria"/>
</dbReference>
<feature type="active site" description="Nucleophile" evidence="1">
    <location>
        <position position="109"/>
    </location>
</feature>
<dbReference type="GO" id="GO:0052689">
    <property type="term" value="F:carboxylic ester hydrolase activity"/>
    <property type="evidence" value="ECO:0007669"/>
    <property type="project" value="InterPro"/>
</dbReference>
<dbReference type="PANTHER" id="PTHR11614">
    <property type="entry name" value="PHOSPHOLIPASE-RELATED"/>
    <property type="match status" value="1"/>
</dbReference>
<keyword evidence="4" id="KW-0378">Hydrolase</keyword>
<dbReference type="RefSeq" id="WP_012121602.1">
    <property type="nucleotide sequence ID" value="NC_009767.1"/>
</dbReference>
<dbReference type="Gene3D" id="3.40.50.1820">
    <property type="entry name" value="alpha/beta hydrolase"/>
    <property type="match status" value="1"/>
</dbReference>
<evidence type="ECO:0000313" key="5">
    <source>
        <dbReference type="Proteomes" id="UP000000263"/>
    </source>
</evidence>
<reference evidence="4 5" key="1">
    <citation type="submission" date="2007-08" db="EMBL/GenBank/DDBJ databases">
        <title>Complete sequence of Roseiflexus castenholzii DSM 13941.</title>
        <authorList>
            <consortium name="US DOE Joint Genome Institute"/>
            <person name="Copeland A."/>
            <person name="Lucas S."/>
            <person name="Lapidus A."/>
            <person name="Barry K."/>
            <person name="Glavina del Rio T."/>
            <person name="Dalin E."/>
            <person name="Tice H."/>
            <person name="Pitluck S."/>
            <person name="Thompson L.S."/>
            <person name="Brettin T."/>
            <person name="Bruce D."/>
            <person name="Detter J.C."/>
            <person name="Han C."/>
            <person name="Tapia R."/>
            <person name="Schmutz J."/>
            <person name="Larimer F."/>
            <person name="Land M."/>
            <person name="Hauser L."/>
            <person name="Kyrpides N."/>
            <person name="Mikhailova N."/>
            <person name="Bryant D.A."/>
            <person name="Hanada S."/>
            <person name="Tsukatani Y."/>
            <person name="Richardson P."/>
        </authorList>
    </citation>
    <scope>NUCLEOTIDE SEQUENCE [LARGE SCALE GENOMIC DNA]</scope>
    <source>
        <strain evidence="5">DSM 13941 / HLO8</strain>
    </source>
</reference>
<dbReference type="OrthoDB" id="9786110at2"/>
<keyword evidence="5" id="KW-1185">Reference proteome</keyword>
<feature type="binding site" evidence="2">
    <location>
        <position position="41"/>
    </location>
    <ligand>
        <name>substrate</name>
    </ligand>
</feature>
<dbReference type="STRING" id="383372.Rcas_3124"/>
<proteinExistence type="predicted"/>
<dbReference type="InterPro" id="IPR029058">
    <property type="entry name" value="AB_hydrolase_fold"/>
</dbReference>
<organism evidence="4 5">
    <name type="scientific">Roseiflexus castenholzii (strain DSM 13941 / HLO8)</name>
    <dbReference type="NCBI Taxonomy" id="383372"/>
    <lineage>
        <taxon>Bacteria</taxon>
        <taxon>Bacillati</taxon>
        <taxon>Chloroflexota</taxon>
        <taxon>Chloroflexia</taxon>
        <taxon>Chloroflexales</taxon>
        <taxon>Roseiflexineae</taxon>
        <taxon>Roseiflexaceae</taxon>
        <taxon>Roseiflexus</taxon>
    </lineage>
</organism>
<feature type="binding site" evidence="2">
    <location>
        <position position="110"/>
    </location>
    <ligand>
        <name>substrate</name>
    </ligand>
</feature>
<dbReference type="PIRSF" id="PIRSF017388">
    <property type="entry name" value="Esterase_lipase"/>
    <property type="match status" value="1"/>
</dbReference>
<dbReference type="InterPro" id="IPR022742">
    <property type="entry name" value="Hydrolase_4"/>
</dbReference>
<sequence length="281" mass="30462">MPTESIQFAARATESPSVGRRRVESLTVWAGSPGVLLIHGFGGDLAEVRPLAAAFIREGYSVHAPLLPGHGALPDALAGVRWQQWAETVVQGFALLHQHCSEVAVVGFSMGSLLALLLAAHLPVARLVALAPALTLRGQFLVNLSSIARYAISWYYPLARADFKDPALRALIRNRVPDADLDDPVVCEQLRRTVRMPLTAIHQLTLLQRSARRALPRITAPTLVVQGRDDATVDPRSAGQVARHIGAADCRLIWMDGYGHQLLLGEGGERVAHMIVAWLKG</sequence>
<dbReference type="InterPro" id="IPR051044">
    <property type="entry name" value="MAG_DAG_Lipase"/>
</dbReference>
<dbReference type="HOGENOM" id="CLU_076594_0_0_0"/>
<feature type="active site" description="Charge relay system" evidence="1">
    <location>
        <position position="260"/>
    </location>
</feature>
<dbReference type="AlphaFoldDB" id="A7NNN7"/>
<dbReference type="InterPro" id="IPR012354">
    <property type="entry name" value="Esterase_lipase"/>
</dbReference>
<name>A7NNN7_ROSCS</name>
<accession>A7NNN7</accession>
<dbReference type="ESTHER" id="roscs-a7nnn7">
    <property type="family name" value="CarbLipBact_2"/>
</dbReference>
<evidence type="ECO:0000256" key="1">
    <source>
        <dbReference type="PIRSR" id="PIRSR017388-1"/>
    </source>
</evidence>
<dbReference type="Proteomes" id="UP000000263">
    <property type="component" value="Chromosome"/>
</dbReference>
<gene>
    <name evidence="4" type="ordered locus">Rcas_3124</name>
</gene>
<dbReference type="EMBL" id="CP000804">
    <property type="protein sequence ID" value="ABU59178.1"/>
    <property type="molecule type" value="Genomic_DNA"/>
</dbReference>